<dbReference type="InterPro" id="IPR003695">
    <property type="entry name" value="Ppx_GppA_N"/>
</dbReference>
<dbReference type="FunFam" id="3.30.420.150:FF:000001">
    <property type="entry name" value="Guanosine-5'-triphosphate,3'-diphosphate pyrophosphatase"/>
    <property type="match status" value="1"/>
</dbReference>
<dbReference type="EC" id="3.6.1.11" evidence="5"/>
<evidence type="ECO:0000256" key="6">
    <source>
        <dbReference type="ARBA" id="ARBA00020416"/>
    </source>
</evidence>
<dbReference type="InterPro" id="IPR022371">
    <property type="entry name" value="Exopolyphosphatase"/>
</dbReference>
<evidence type="ECO:0000313" key="13">
    <source>
        <dbReference type="EMBL" id="OAT58446.1"/>
    </source>
</evidence>
<dbReference type="FunFam" id="3.30.420.40:FF:000023">
    <property type="entry name" value="Guanosine-5'-triphosphate,3'-diphosphate pyrophosphatase"/>
    <property type="match status" value="1"/>
</dbReference>
<evidence type="ECO:0000313" key="14">
    <source>
        <dbReference type="Proteomes" id="UP000078431"/>
    </source>
</evidence>
<dbReference type="AlphaFoldDB" id="A0AA91EIK5"/>
<comment type="catalytic activity">
    <reaction evidence="10">
        <text>[phosphate](n) + H2O = [phosphate](n-1) + phosphate + H(+)</text>
        <dbReference type="Rhea" id="RHEA:21528"/>
        <dbReference type="Rhea" id="RHEA-COMP:9859"/>
        <dbReference type="Rhea" id="RHEA-COMP:14279"/>
        <dbReference type="ChEBI" id="CHEBI:15377"/>
        <dbReference type="ChEBI" id="CHEBI:15378"/>
        <dbReference type="ChEBI" id="CHEBI:16838"/>
        <dbReference type="ChEBI" id="CHEBI:43474"/>
        <dbReference type="EC" id="3.6.1.11"/>
    </reaction>
</comment>
<dbReference type="Gene3D" id="1.10.3210.10">
    <property type="entry name" value="Hypothetical protein af1432"/>
    <property type="match status" value="1"/>
</dbReference>
<dbReference type="PANTHER" id="PTHR30005:SF14">
    <property type="entry name" value="EXOPOLYPHOSPHATASE"/>
    <property type="match status" value="1"/>
</dbReference>
<dbReference type="GO" id="GO:0004309">
    <property type="term" value="F:exopolyphosphatase activity"/>
    <property type="evidence" value="ECO:0007669"/>
    <property type="project" value="UniProtKB-EC"/>
</dbReference>
<evidence type="ECO:0000256" key="9">
    <source>
        <dbReference type="ARBA" id="ARBA00023136"/>
    </source>
</evidence>
<comment type="subunit">
    <text evidence="4">Homodimer.</text>
</comment>
<dbReference type="NCBIfam" id="NF008108">
    <property type="entry name" value="PRK10854.1"/>
    <property type="match status" value="1"/>
</dbReference>
<dbReference type="SUPFAM" id="SSF53067">
    <property type="entry name" value="Actin-like ATPase domain"/>
    <property type="match status" value="2"/>
</dbReference>
<reference evidence="13 14" key="1">
    <citation type="submission" date="2016-04" db="EMBL/GenBank/DDBJ databases">
        <title>ATOL: Assembling a taxonomically balanced genome-scale reconstruction of the evolutionary history of the Enterobacteriaceae.</title>
        <authorList>
            <person name="Plunkett G.III."/>
            <person name="Neeno-Eckwall E.C."/>
            <person name="Glasner J.D."/>
            <person name="Perna N.T."/>
        </authorList>
    </citation>
    <scope>NUCLEOTIDE SEQUENCE [LARGE SCALE GENOMIC DNA]</scope>
    <source>
        <strain evidence="13 14">ATCC 12841</strain>
    </source>
</reference>
<dbReference type="InterPro" id="IPR030673">
    <property type="entry name" value="PyroPPase_GppA_Ppx"/>
</dbReference>
<feature type="domain" description="Ppx/GppA phosphatase N-terminal" evidence="11">
    <location>
        <begin position="26"/>
        <end position="308"/>
    </location>
</feature>
<keyword evidence="14" id="KW-1185">Reference proteome</keyword>
<evidence type="ECO:0000256" key="10">
    <source>
        <dbReference type="ARBA" id="ARBA00047607"/>
    </source>
</evidence>
<dbReference type="Gene3D" id="3.30.420.40">
    <property type="match status" value="1"/>
</dbReference>
<dbReference type="InterPro" id="IPR048950">
    <property type="entry name" value="Ppx_GppA_C"/>
</dbReference>
<comment type="cofactor">
    <cofactor evidence="1">
        <name>Mg(2+)</name>
        <dbReference type="ChEBI" id="CHEBI:18420"/>
    </cofactor>
</comment>
<dbReference type="SUPFAM" id="SSF109604">
    <property type="entry name" value="HD-domain/PDEase-like"/>
    <property type="match status" value="1"/>
</dbReference>
<comment type="similarity">
    <text evidence="3">Belongs to the GppA/Ppx family.</text>
</comment>
<dbReference type="Pfam" id="PF21447">
    <property type="entry name" value="Ppx-GppA_III"/>
    <property type="match status" value="1"/>
</dbReference>
<accession>A0AA91EIK5</accession>
<evidence type="ECO:0000256" key="5">
    <source>
        <dbReference type="ARBA" id="ARBA00012451"/>
    </source>
</evidence>
<dbReference type="Proteomes" id="UP000078431">
    <property type="component" value="Unassembled WGS sequence"/>
</dbReference>
<dbReference type="CDD" id="cd24116">
    <property type="entry name" value="ASKHA_NBD_EcPPX-like"/>
    <property type="match status" value="1"/>
</dbReference>
<proteinExistence type="inferred from homology"/>
<feature type="domain" description="Ppx/GppA phosphatase C-terminal" evidence="12">
    <location>
        <begin position="314"/>
        <end position="490"/>
    </location>
</feature>
<comment type="subcellular location">
    <subcellularLocation>
        <location evidence="2">Cell membrane</location>
        <topology evidence="2">Peripheral membrane protein</topology>
    </subcellularLocation>
</comment>
<evidence type="ECO:0000259" key="11">
    <source>
        <dbReference type="Pfam" id="PF02541"/>
    </source>
</evidence>
<dbReference type="RefSeq" id="WP_061554883.1">
    <property type="nucleotide sequence ID" value="NZ_LXEX01000043.1"/>
</dbReference>
<evidence type="ECO:0000256" key="8">
    <source>
        <dbReference type="ARBA" id="ARBA00022801"/>
    </source>
</evidence>
<evidence type="ECO:0000259" key="12">
    <source>
        <dbReference type="Pfam" id="PF21447"/>
    </source>
</evidence>
<dbReference type="Gene3D" id="3.30.70.2260">
    <property type="match status" value="1"/>
</dbReference>
<sequence>MPLNHSNNKPQEIAAIDLGSNSFHMVIARIVNGALQVLGRLKQRVHLADGLDSNNMLSEEAMERGIACLALFAERLQGFPEENVCIVGTHSLRQAANAEEFLKRAAKVIPYPIEIISGHEEARLIFMGVAHTQPEKGRKLVIDIGGGSTEMVIGEDFDPLLVESRRMGCVSFARQFFPNGEISKDNFQRARLAAAQKLENMAWQYRIQGWQAALGASGSIKAAHEVLIALGEKDGLITAERLELLRNEVLKYKRFSELALPGLSEDRQAVFVPGLSILCGVFDALAIKQLRLSDGALREGVLYEMEGRFRHQDIRSRTARSLAEHYNIDHEQAYRVLSTVQQLYAQWMAQNSKLVHPQLEALLNWAAMLHEVGLSINHSGMHRHSAYILQNTNLPGFNQEQQLLLATLVRFHRKGVKLDELPRLTLFKKKQYIPLIQILRLAALLNNQRQSTTTPESLELETNGFHWILRFPQGYLQQNNLVQLDVEKEQSYWKDVEGWSLLVEEQL</sequence>
<dbReference type="InterPro" id="IPR050273">
    <property type="entry name" value="GppA/Ppx_hydrolase"/>
</dbReference>
<keyword evidence="9" id="KW-0472">Membrane</keyword>
<organism evidence="13 14">
    <name type="scientific">Obesumbacterium proteus ATCC 12841</name>
    <dbReference type="NCBI Taxonomy" id="1354268"/>
    <lineage>
        <taxon>Bacteria</taxon>
        <taxon>Pseudomonadati</taxon>
        <taxon>Pseudomonadota</taxon>
        <taxon>Gammaproteobacteria</taxon>
        <taxon>Enterobacterales</taxon>
        <taxon>Hafniaceae</taxon>
        <taxon>Obesumbacterium</taxon>
    </lineage>
</organism>
<dbReference type="PANTHER" id="PTHR30005">
    <property type="entry name" value="EXOPOLYPHOSPHATASE"/>
    <property type="match status" value="1"/>
</dbReference>
<evidence type="ECO:0000256" key="1">
    <source>
        <dbReference type="ARBA" id="ARBA00001946"/>
    </source>
</evidence>
<dbReference type="InterPro" id="IPR043129">
    <property type="entry name" value="ATPase_NBD"/>
</dbReference>
<dbReference type="PIRSF" id="PIRSF001267">
    <property type="entry name" value="Pyrophosphatase_GppA_Ppx"/>
    <property type="match status" value="1"/>
</dbReference>
<evidence type="ECO:0000256" key="2">
    <source>
        <dbReference type="ARBA" id="ARBA00004202"/>
    </source>
</evidence>
<dbReference type="GO" id="GO:0005886">
    <property type="term" value="C:plasma membrane"/>
    <property type="evidence" value="ECO:0007669"/>
    <property type="project" value="UniProtKB-SubCell"/>
</dbReference>
<keyword evidence="7" id="KW-1003">Cell membrane</keyword>
<dbReference type="NCBIfam" id="TIGR03706">
    <property type="entry name" value="exo_poly_only"/>
    <property type="match status" value="1"/>
</dbReference>
<evidence type="ECO:0000256" key="7">
    <source>
        <dbReference type="ARBA" id="ARBA00022475"/>
    </source>
</evidence>
<keyword evidence="8 13" id="KW-0378">Hydrolase</keyword>
<dbReference type="GO" id="GO:0006798">
    <property type="term" value="P:polyphosphate catabolic process"/>
    <property type="evidence" value="ECO:0007669"/>
    <property type="project" value="TreeGrafter"/>
</dbReference>
<protein>
    <recommendedName>
        <fullName evidence="6">Exopolyphosphatase</fullName>
        <ecNumber evidence="5">3.6.1.11</ecNumber>
    </recommendedName>
</protein>
<dbReference type="Gene3D" id="3.30.420.150">
    <property type="entry name" value="Exopolyphosphatase. Domain 2"/>
    <property type="match status" value="1"/>
</dbReference>
<dbReference type="Pfam" id="PF02541">
    <property type="entry name" value="Ppx-GppA"/>
    <property type="match status" value="1"/>
</dbReference>
<comment type="caution">
    <text evidence="13">The sequence shown here is derived from an EMBL/GenBank/DDBJ whole genome shotgun (WGS) entry which is preliminary data.</text>
</comment>
<dbReference type="EMBL" id="LXEX01000043">
    <property type="protein sequence ID" value="OAT58446.1"/>
    <property type="molecule type" value="Genomic_DNA"/>
</dbReference>
<gene>
    <name evidence="13" type="ORF">M993_02981</name>
</gene>
<evidence type="ECO:0000256" key="3">
    <source>
        <dbReference type="ARBA" id="ARBA00007125"/>
    </source>
</evidence>
<name>A0AA91EIK5_9GAMM</name>
<evidence type="ECO:0000256" key="4">
    <source>
        <dbReference type="ARBA" id="ARBA00011738"/>
    </source>
</evidence>